<evidence type="ECO:0000313" key="2">
    <source>
        <dbReference type="EMBL" id="QWS68240.1"/>
    </source>
</evidence>
<dbReference type="GeneID" id="80020535"/>
<proteinExistence type="predicted"/>
<dbReference type="EMBL" id="MZ028627">
    <property type="protein sequence ID" value="QWS68240.1"/>
    <property type="molecule type" value="Genomic_DNA"/>
</dbReference>
<evidence type="ECO:0000256" key="1">
    <source>
        <dbReference type="SAM" id="MobiDB-lite"/>
    </source>
</evidence>
<gene>
    <name evidence="2" type="primary">123</name>
    <name evidence="2" type="ORF">SEA_VANLEE_123</name>
</gene>
<dbReference type="RefSeq" id="YP_010755864.1">
    <property type="nucleotide sequence ID" value="NC_073474.1"/>
</dbReference>
<accession>A0A8F2DA85</accession>
<dbReference type="Proteomes" id="UP000683422">
    <property type="component" value="Segment"/>
</dbReference>
<feature type="region of interest" description="Disordered" evidence="1">
    <location>
        <begin position="64"/>
        <end position="132"/>
    </location>
</feature>
<organism evidence="2 3">
    <name type="scientific">Gordonia phage VanLee</name>
    <dbReference type="NCBI Taxonomy" id="2845816"/>
    <lineage>
        <taxon>Viruses</taxon>
        <taxon>Duplodnaviria</taxon>
        <taxon>Heunggongvirae</taxon>
        <taxon>Uroviricota</taxon>
        <taxon>Caudoviricetes</taxon>
        <taxon>Kruegerviridae</taxon>
        <taxon>Vanleevirus</taxon>
        <taxon>Vanleevirus vanlee</taxon>
    </lineage>
</organism>
<evidence type="ECO:0000313" key="3">
    <source>
        <dbReference type="Proteomes" id="UP000683422"/>
    </source>
</evidence>
<dbReference type="KEGG" id="vg:80020535"/>
<sequence length="132" mass="14742">MSSQSDVRELIKRAERNGWVCQGLTRNSHYRLRFPPTGDLVIVASTPSNRRGLRNAEALMKRISGRVAAAPPPAPTRRADNGRTRVVPSRRRRAARPEPLAPARTTMEVAFDDYRTHTSTPPAKTTQERDVG</sequence>
<feature type="compositionally biased region" description="Low complexity" evidence="1">
    <location>
        <begin position="97"/>
        <end position="106"/>
    </location>
</feature>
<protein>
    <submittedName>
        <fullName evidence="2">HicA-like toxin</fullName>
    </submittedName>
</protein>
<keyword evidence="3" id="KW-1185">Reference proteome</keyword>
<name>A0A8F2DA85_9CAUD</name>
<reference evidence="2" key="1">
    <citation type="submission" date="2021-04" db="EMBL/GenBank/DDBJ databases">
        <authorList>
            <person name="Barnhill K.B."/>
            <person name="Biggs A.M."/>
            <person name="Bland J."/>
            <person name="Choudhary H.M."/>
            <person name="Crogan R.E."/>
            <person name="Finocchiaro A.B."/>
            <person name="Franco V."/>
            <person name="Fuller T.A."/>
            <person name="Hanwacker C.G."/>
            <person name="Howard Z.E."/>
            <person name="Iqbal M."/>
            <person name="Mathew A.M."/>
            <person name="Miller S."/>
            <person name="Padhye S."/>
            <person name="Rainey E."/>
            <person name="Rodriguez A."/>
            <person name="Stewart E."/>
            <person name="Otero L.A."/>
            <person name="Chase M.A."/>
            <person name="Pollenz R.S."/>
            <person name="Garlena R.A."/>
            <person name="Russell D.A."/>
            <person name="Jacobs-Sera D."/>
            <person name="Hatfull G.F."/>
        </authorList>
    </citation>
    <scope>NUCLEOTIDE SEQUENCE</scope>
</reference>